<organism evidence="1 2">
    <name type="scientific">Nocardioides terrae</name>
    <dbReference type="NCBI Taxonomy" id="574651"/>
    <lineage>
        <taxon>Bacteria</taxon>
        <taxon>Bacillati</taxon>
        <taxon>Actinomycetota</taxon>
        <taxon>Actinomycetes</taxon>
        <taxon>Propionibacteriales</taxon>
        <taxon>Nocardioidaceae</taxon>
        <taxon>Nocardioides</taxon>
    </lineage>
</organism>
<protein>
    <submittedName>
        <fullName evidence="1">Uncharacterized conserved protein, DUF885 familyt</fullName>
    </submittedName>
</protein>
<dbReference type="Pfam" id="PF05960">
    <property type="entry name" value="DUF885"/>
    <property type="match status" value="1"/>
</dbReference>
<accession>A0A1I1DMM3</accession>
<dbReference type="STRING" id="574651.SAMN04487968_101375"/>
<evidence type="ECO:0000313" key="1">
    <source>
        <dbReference type="EMBL" id="SFB76235.1"/>
    </source>
</evidence>
<gene>
    <name evidence="1" type="ORF">SAMN04487968_101375</name>
</gene>
<reference evidence="1 2" key="1">
    <citation type="submission" date="2016-10" db="EMBL/GenBank/DDBJ databases">
        <authorList>
            <person name="de Groot N.N."/>
        </authorList>
    </citation>
    <scope>NUCLEOTIDE SEQUENCE [LARGE SCALE GENOMIC DNA]</scope>
    <source>
        <strain evidence="1 2">CGMCC 1.7056</strain>
    </source>
</reference>
<sequence>MTTGVTRPIDARTDRFVEDYAALDPLTATYAGIPGHDHELPDLSPDGFAATEELNRRALAEVSALSPSDERELVAQDAFRERVGLAVDRAEAGIERSEVSVISSAAHAIREVFDVMATETDDDWLAIGERMSAVPDALAGYRRTLTEEAAAGRVSAQRQYAEVATQIRGWTGQEGKAGDYFAKTVASAPDHLRDRLTAAAAAASAAYAEFGRFVEADLLPRGRERDGVGREHYQLASQSFLGARIDLEGTYAWGWQELKRIEDDMVATAGRIVPGGSIGDAVAALDRDPARILPDREAFREWMQGKADDIVAGFDGVHFDIADPIKRIDCRVAPVNDGGAWYHPPSEDFSRPGTMWFSFTDDQVISTWRELSTVYHEGVPGHHLQCAQAVHRADLLNRWQRLLCWVSGHGEGWALYAERLMDELGYFSDAGDRMGFLDNQAMRAARVVVDIGVHLGLTIPVDNPFGWRPGEVWDADRVLEFMRAHTRMDDGQVRFEVNRYLGWPGQAPSYKVGERIWLEARGEAQARRGADFDLKRFHTDALDLGSLGLDPLKVALGRL</sequence>
<dbReference type="InterPro" id="IPR010281">
    <property type="entry name" value="DUF885"/>
</dbReference>
<keyword evidence="2" id="KW-1185">Reference proteome</keyword>
<name>A0A1I1DMM3_9ACTN</name>
<dbReference type="AlphaFoldDB" id="A0A1I1DMM3"/>
<dbReference type="PANTHER" id="PTHR33361">
    <property type="entry name" value="GLR0591 PROTEIN"/>
    <property type="match status" value="1"/>
</dbReference>
<dbReference type="Proteomes" id="UP000198832">
    <property type="component" value="Unassembled WGS sequence"/>
</dbReference>
<dbReference type="PANTHER" id="PTHR33361:SF2">
    <property type="entry name" value="DUF885 DOMAIN-CONTAINING PROTEIN"/>
    <property type="match status" value="1"/>
</dbReference>
<proteinExistence type="predicted"/>
<dbReference type="RefSeq" id="WP_245750078.1">
    <property type="nucleotide sequence ID" value="NZ_FOLB01000001.1"/>
</dbReference>
<dbReference type="EMBL" id="FOLB01000001">
    <property type="protein sequence ID" value="SFB76235.1"/>
    <property type="molecule type" value="Genomic_DNA"/>
</dbReference>
<evidence type="ECO:0000313" key="2">
    <source>
        <dbReference type="Proteomes" id="UP000198832"/>
    </source>
</evidence>